<dbReference type="Gene3D" id="2.60.120.10">
    <property type="entry name" value="Jelly Rolls"/>
    <property type="match status" value="2"/>
</dbReference>
<dbReference type="InterPro" id="IPR016305">
    <property type="entry name" value="Mannose-6-P_Isomerase"/>
</dbReference>
<proteinExistence type="inferred from homology"/>
<dbReference type="InterPro" id="IPR014710">
    <property type="entry name" value="RmlC-like_jellyroll"/>
</dbReference>
<dbReference type="Gene3D" id="1.10.441.10">
    <property type="entry name" value="Phosphomannose Isomerase, domain 2"/>
    <property type="match status" value="1"/>
</dbReference>
<evidence type="ECO:0000256" key="5">
    <source>
        <dbReference type="ARBA" id="ARBA00022723"/>
    </source>
</evidence>
<evidence type="ECO:0000313" key="9">
    <source>
        <dbReference type="EMBL" id="MBL0704437.1"/>
    </source>
</evidence>
<dbReference type="PANTHER" id="PTHR10309:SF0">
    <property type="entry name" value="MANNOSE-6-PHOSPHATE ISOMERASE"/>
    <property type="match status" value="1"/>
</dbReference>
<dbReference type="CDD" id="cd07011">
    <property type="entry name" value="cupin_PMI_type_I_N"/>
    <property type="match status" value="1"/>
</dbReference>
<comment type="cofactor">
    <cofactor evidence="2">
        <name>Zn(2+)</name>
        <dbReference type="ChEBI" id="CHEBI:29105"/>
    </cofactor>
</comment>
<comment type="similarity">
    <text evidence="3">Belongs to the mannose-6-phosphate isomerase type 1 family.</text>
</comment>
<comment type="caution">
    <text evidence="9">The sequence shown here is derived from an EMBL/GenBank/DDBJ whole genome shotgun (WGS) entry which is preliminary data.</text>
</comment>
<dbReference type="PRINTS" id="PR00714">
    <property type="entry name" value="MAN6PISMRASE"/>
</dbReference>
<evidence type="ECO:0000259" key="8">
    <source>
        <dbReference type="Pfam" id="PF20511"/>
    </source>
</evidence>
<evidence type="ECO:0000256" key="2">
    <source>
        <dbReference type="ARBA" id="ARBA00001947"/>
    </source>
</evidence>
<dbReference type="SUPFAM" id="SSF51182">
    <property type="entry name" value="RmlC-like cupins"/>
    <property type="match status" value="1"/>
</dbReference>
<dbReference type="NCBIfam" id="TIGR00218">
    <property type="entry name" value="manA"/>
    <property type="match status" value="1"/>
</dbReference>
<evidence type="ECO:0000256" key="4">
    <source>
        <dbReference type="ARBA" id="ARBA00011956"/>
    </source>
</evidence>
<dbReference type="Proteomes" id="UP000639051">
    <property type="component" value="Unassembled WGS sequence"/>
</dbReference>
<evidence type="ECO:0000313" key="10">
    <source>
        <dbReference type="Proteomes" id="UP000639051"/>
    </source>
</evidence>
<dbReference type="InterPro" id="IPR011051">
    <property type="entry name" value="RmlC_Cupin_sf"/>
</dbReference>
<evidence type="ECO:0000256" key="1">
    <source>
        <dbReference type="ARBA" id="ARBA00000757"/>
    </source>
</evidence>
<dbReference type="InterPro" id="IPR018050">
    <property type="entry name" value="Pmannose_isomerase-type1_CS"/>
</dbReference>
<evidence type="ECO:0000256" key="7">
    <source>
        <dbReference type="ARBA" id="ARBA00023235"/>
    </source>
</evidence>
<dbReference type="RefSeq" id="WP_189693434.1">
    <property type="nucleotide sequence ID" value="NZ_BNCM01000005.1"/>
</dbReference>
<dbReference type="PIRSF" id="PIRSF001480">
    <property type="entry name" value="Mannose-6-phosphate_isomerase"/>
    <property type="match status" value="1"/>
</dbReference>
<dbReference type="EC" id="5.3.1.8" evidence="4"/>
<dbReference type="PROSITE" id="PS00965">
    <property type="entry name" value="PMI_I_1"/>
    <property type="match status" value="1"/>
</dbReference>
<dbReference type="InterPro" id="IPR046457">
    <property type="entry name" value="PMI_typeI_cat"/>
</dbReference>
<gene>
    <name evidence="9" type="primary">manA</name>
    <name evidence="9" type="ORF">JJE72_02830</name>
</gene>
<comment type="catalytic activity">
    <reaction evidence="1">
        <text>D-mannose 6-phosphate = D-fructose 6-phosphate</text>
        <dbReference type="Rhea" id="RHEA:12356"/>
        <dbReference type="ChEBI" id="CHEBI:58735"/>
        <dbReference type="ChEBI" id="CHEBI:61527"/>
        <dbReference type="EC" id="5.3.1.8"/>
    </reaction>
</comment>
<keyword evidence="10" id="KW-1185">Reference proteome</keyword>
<evidence type="ECO:0000256" key="3">
    <source>
        <dbReference type="ARBA" id="ARBA00010772"/>
    </source>
</evidence>
<keyword evidence="7 9" id="KW-0413">Isomerase</keyword>
<dbReference type="EMBL" id="JAERRC010000010">
    <property type="protein sequence ID" value="MBL0704437.1"/>
    <property type="molecule type" value="Genomic_DNA"/>
</dbReference>
<protein>
    <recommendedName>
        <fullName evidence="4">mannose-6-phosphate isomerase</fullName>
        <ecNumber evidence="4">5.3.1.8</ecNumber>
    </recommendedName>
</protein>
<dbReference type="GO" id="GO:0004476">
    <property type="term" value="F:mannose-6-phosphate isomerase activity"/>
    <property type="evidence" value="ECO:0007669"/>
    <property type="project" value="UniProtKB-EC"/>
</dbReference>
<evidence type="ECO:0000256" key="6">
    <source>
        <dbReference type="ARBA" id="ARBA00022833"/>
    </source>
</evidence>
<sequence>MYLLTNTLRDYAWGSTTAMADLLGHEPSGRPEAELWIGAHPDAPSRPADAREGETLGTLIASDPVAALGEESVEAFGPRLPYLLKVLAAASPLSLQVHPKLEAAKVGFAAEEAAGVDRSAPHRNYKDDNHKPEMILALTPFEALSGFRDPGESAALFERLTALLAGSAAAKVTEQVAELLRGPDTAGALKAAFARLLNGGSDVRAAVDAAAAAASAGPAAENPALTTVAELAAAYPSDPGVLISLMLNRVSLAPGEAMYLPAGNVHAYLEGLGIEVMASSDNVLRGGLTPKHVDIPELLRTVVFEATGVPLLRAQESELGQELFCPPFGEFQLQRIEMAPVGRGESGDGASEGGLLRQPVPIAQAGAVVVLVLKGSLTLDTPKGDLVLARGGSAFIPDAEAPALAHVGPDGVLAFAVTTGLASRSQLG</sequence>
<dbReference type="Pfam" id="PF20511">
    <property type="entry name" value="PMI_typeI_cat"/>
    <property type="match status" value="1"/>
</dbReference>
<dbReference type="PANTHER" id="PTHR10309">
    <property type="entry name" value="MANNOSE-6-PHOSPHATE ISOMERASE"/>
    <property type="match status" value="1"/>
</dbReference>
<name>A0ABS1JZF2_9MICC</name>
<dbReference type="InterPro" id="IPR001250">
    <property type="entry name" value="Man6P_Isoase-1"/>
</dbReference>
<keyword evidence="5" id="KW-0479">Metal-binding</keyword>
<accession>A0ABS1JZF2</accession>
<feature type="domain" description="Phosphomannose isomerase type I catalytic" evidence="8">
    <location>
        <begin position="3"/>
        <end position="148"/>
    </location>
</feature>
<reference evidence="9 10" key="1">
    <citation type="submission" date="2021-01" db="EMBL/GenBank/DDBJ databases">
        <title>Genome public.</title>
        <authorList>
            <person name="Liu C."/>
            <person name="Sun Q."/>
        </authorList>
    </citation>
    <scope>NUCLEOTIDE SEQUENCE [LARGE SCALE GENOMIC DNA]</scope>
    <source>
        <strain evidence="9 10">JC656</strain>
    </source>
</reference>
<organism evidence="9 10">
    <name type="scientific">Sinomonas cellulolyticus</name>
    <dbReference type="NCBI Taxonomy" id="2801916"/>
    <lineage>
        <taxon>Bacteria</taxon>
        <taxon>Bacillati</taxon>
        <taxon>Actinomycetota</taxon>
        <taxon>Actinomycetes</taxon>
        <taxon>Micrococcales</taxon>
        <taxon>Micrococcaceae</taxon>
        <taxon>Sinomonas</taxon>
    </lineage>
</organism>
<keyword evidence="6" id="KW-0862">Zinc</keyword>